<dbReference type="PRINTS" id="PR01021">
    <property type="entry name" value="OMPADOMAIN"/>
</dbReference>
<comment type="subcellular location">
    <subcellularLocation>
        <location evidence="1">Cell outer membrane</location>
    </subcellularLocation>
</comment>
<evidence type="ECO:0000256" key="4">
    <source>
        <dbReference type="PROSITE-ProRule" id="PRU00473"/>
    </source>
</evidence>
<evidence type="ECO:0000256" key="1">
    <source>
        <dbReference type="ARBA" id="ARBA00004442"/>
    </source>
</evidence>
<keyword evidence="2 4" id="KW-0472">Membrane</keyword>
<dbReference type="PANTHER" id="PTHR30329">
    <property type="entry name" value="STATOR ELEMENT OF FLAGELLAR MOTOR COMPLEX"/>
    <property type="match status" value="1"/>
</dbReference>
<evidence type="ECO:0000256" key="2">
    <source>
        <dbReference type="ARBA" id="ARBA00023136"/>
    </source>
</evidence>
<keyword evidence="8" id="KW-1185">Reference proteome</keyword>
<dbReference type="InterPro" id="IPR050330">
    <property type="entry name" value="Bact_OuterMem_StrucFunc"/>
</dbReference>
<dbReference type="Proteomes" id="UP001501074">
    <property type="component" value="Unassembled WGS sequence"/>
</dbReference>
<sequence>MVAAVAMAMVWTAISLGRSPETTETASGQSGATAECSDPGGSVQGSQESGQTVVLIDRSASAQTSAVYAKAVDPMLRSAVMEGRTVWVAGFDASATVLEADRAVTAVVGNNNNRIHARAEALKCLRHWASAQTAAKAANSDVLGALAWASTTASGVSPKIILSSDGLSNTGCVDLNLLSRAESPATVAARCQATQELPELDGFSVLLVGLGLPAGQSSVVRDGDRQWLIEFWKGLLTAAGARSVEVATDQDKVSFQAERPPSTPTDVDVALPQIARTETGSTSTVSLNDRMLFLTGSSELGPTAEDALGQVLSDLREVDGTVAEVTGHTDSRGTPRSNELLSQARAQSVSAYLKDQGYPATRIRGAGETEPDPECLEKDAPKEELAARQACNRRVEVVITFGQPQGGR</sequence>
<dbReference type="EMBL" id="BAAAZO010000008">
    <property type="protein sequence ID" value="GAA3621661.1"/>
    <property type="molecule type" value="Genomic_DNA"/>
</dbReference>
<dbReference type="PROSITE" id="PS51123">
    <property type="entry name" value="OMPA_2"/>
    <property type="match status" value="1"/>
</dbReference>
<dbReference type="InterPro" id="IPR006664">
    <property type="entry name" value="OMP_bac"/>
</dbReference>
<name>A0ABP7A1C1_9ACTN</name>
<evidence type="ECO:0000259" key="6">
    <source>
        <dbReference type="PROSITE" id="PS51123"/>
    </source>
</evidence>
<evidence type="ECO:0000256" key="5">
    <source>
        <dbReference type="SAM" id="MobiDB-lite"/>
    </source>
</evidence>
<keyword evidence="3" id="KW-0998">Cell outer membrane</keyword>
<dbReference type="Gene3D" id="3.30.1330.60">
    <property type="entry name" value="OmpA-like domain"/>
    <property type="match status" value="1"/>
</dbReference>
<feature type="compositionally biased region" description="Polar residues" evidence="5">
    <location>
        <begin position="20"/>
        <end position="32"/>
    </location>
</feature>
<gene>
    <name evidence="7" type="ORF">GCM10022223_43190</name>
</gene>
<dbReference type="InterPro" id="IPR036737">
    <property type="entry name" value="OmpA-like_sf"/>
</dbReference>
<dbReference type="PANTHER" id="PTHR30329:SF21">
    <property type="entry name" value="LIPOPROTEIN YIAD-RELATED"/>
    <property type="match status" value="1"/>
</dbReference>
<evidence type="ECO:0000313" key="7">
    <source>
        <dbReference type="EMBL" id="GAA3621661.1"/>
    </source>
</evidence>
<feature type="compositionally biased region" description="Low complexity" evidence="5">
    <location>
        <begin position="40"/>
        <end position="49"/>
    </location>
</feature>
<dbReference type="SUPFAM" id="SSF103088">
    <property type="entry name" value="OmpA-like"/>
    <property type="match status" value="1"/>
</dbReference>
<evidence type="ECO:0000256" key="3">
    <source>
        <dbReference type="ARBA" id="ARBA00023237"/>
    </source>
</evidence>
<comment type="caution">
    <text evidence="7">The sequence shown here is derived from an EMBL/GenBank/DDBJ whole genome shotgun (WGS) entry which is preliminary data.</text>
</comment>
<feature type="domain" description="OmpA-like" evidence="6">
    <location>
        <begin position="280"/>
        <end position="403"/>
    </location>
</feature>
<protein>
    <recommendedName>
        <fullName evidence="6">OmpA-like domain-containing protein</fullName>
    </recommendedName>
</protein>
<feature type="region of interest" description="Disordered" evidence="5">
    <location>
        <begin position="19"/>
        <end position="49"/>
    </location>
</feature>
<organism evidence="7 8">
    <name type="scientific">Kineosporia mesophila</name>
    <dbReference type="NCBI Taxonomy" id="566012"/>
    <lineage>
        <taxon>Bacteria</taxon>
        <taxon>Bacillati</taxon>
        <taxon>Actinomycetota</taxon>
        <taxon>Actinomycetes</taxon>
        <taxon>Kineosporiales</taxon>
        <taxon>Kineosporiaceae</taxon>
        <taxon>Kineosporia</taxon>
    </lineage>
</organism>
<dbReference type="Pfam" id="PF00691">
    <property type="entry name" value="OmpA"/>
    <property type="match status" value="1"/>
</dbReference>
<accession>A0ABP7A1C1</accession>
<dbReference type="InterPro" id="IPR006665">
    <property type="entry name" value="OmpA-like"/>
</dbReference>
<reference evidence="8" key="1">
    <citation type="journal article" date="2019" name="Int. J. Syst. Evol. Microbiol.">
        <title>The Global Catalogue of Microorganisms (GCM) 10K type strain sequencing project: providing services to taxonomists for standard genome sequencing and annotation.</title>
        <authorList>
            <consortium name="The Broad Institute Genomics Platform"/>
            <consortium name="The Broad Institute Genome Sequencing Center for Infectious Disease"/>
            <person name="Wu L."/>
            <person name="Ma J."/>
        </authorList>
    </citation>
    <scope>NUCLEOTIDE SEQUENCE [LARGE SCALE GENOMIC DNA]</scope>
    <source>
        <strain evidence="8">JCM 16902</strain>
    </source>
</reference>
<proteinExistence type="predicted"/>
<evidence type="ECO:0000313" key="8">
    <source>
        <dbReference type="Proteomes" id="UP001501074"/>
    </source>
</evidence>
<dbReference type="CDD" id="cd07185">
    <property type="entry name" value="OmpA_C-like"/>
    <property type="match status" value="1"/>
</dbReference>